<organism evidence="1 2">
    <name type="scientific">Trichonephila clavata</name>
    <name type="common">Joro spider</name>
    <name type="synonym">Nephila clavata</name>
    <dbReference type="NCBI Taxonomy" id="2740835"/>
    <lineage>
        <taxon>Eukaryota</taxon>
        <taxon>Metazoa</taxon>
        <taxon>Ecdysozoa</taxon>
        <taxon>Arthropoda</taxon>
        <taxon>Chelicerata</taxon>
        <taxon>Arachnida</taxon>
        <taxon>Araneae</taxon>
        <taxon>Araneomorphae</taxon>
        <taxon>Entelegynae</taxon>
        <taxon>Araneoidea</taxon>
        <taxon>Nephilidae</taxon>
        <taxon>Trichonephila</taxon>
    </lineage>
</organism>
<gene>
    <name evidence="1" type="ORF">TNCT_334571</name>
</gene>
<name>A0A8X6G4C7_TRICU</name>
<dbReference type="Proteomes" id="UP000887116">
    <property type="component" value="Unassembled WGS sequence"/>
</dbReference>
<evidence type="ECO:0000313" key="1">
    <source>
        <dbReference type="EMBL" id="GFQ96007.1"/>
    </source>
</evidence>
<protein>
    <submittedName>
        <fullName evidence="1">Uncharacterized protein</fullName>
    </submittedName>
</protein>
<proteinExistence type="predicted"/>
<dbReference type="AlphaFoldDB" id="A0A8X6G4C7"/>
<accession>A0A8X6G4C7</accession>
<evidence type="ECO:0000313" key="2">
    <source>
        <dbReference type="Proteomes" id="UP000887116"/>
    </source>
</evidence>
<comment type="caution">
    <text evidence="1">The sequence shown here is derived from an EMBL/GenBank/DDBJ whole genome shotgun (WGS) entry which is preliminary data.</text>
</comment>
<dbReference type="EMBL" id="BMAO01004635">
    <property type="protein sequence ID" value="GFQ96007.1"/>
    <property type="molecule type" value="Genomic_DNA"/>
</dbReference>
<keyword evidence="2" id="KW-1185">Reference proteome</keyword>
<sequence>MSKACPMEMDNQKLLDNLYDPGMHILISPLTSKKNNIRICFLPTILDENKVSLELHLSNSISDGNVPLQGLPVQWDVRFGIAGMCSQLEEDQGQRPSVCEGWGTLLVMSAQMGS</sequence>
<reference evidence="1" key="1">
    <citation type="submission" date="2020-07" db="EMBL/GenBank/DDBJ databases">
        <title>Multicomponent nature underlies the extraordinary mechanical properties of spider dragline silk.</title>
        <authorList>
            <person name="Kono N."/>
            <person name="Nakamura H."/>
            <person name="Mori M."/>
            <person name="Yoshida Y."/>
            <person name="Ohtoshi R."/>
            <person name="Malay A.D."/>
            <person name="Moran D.A.P."/>
            <person name="Tomita M."/>
            <person name="Numata K."/>
            <person name="Arakawa K."/>
        </authorList>
    </citation>
    <scope>NUCLEOTIDE SEQUENCE</scope>
</reference>